<evidence type="ECO:0000256" key="15">
    <source>
        <dbReference type="PIRSR" id="PIRSR004682-1"/>
    </source>
</evidence>
<feature type="active site" description="Proton donor" evidence="15">
    <location>
        <position position="9"/>
    </location>
</feature>
<feature type="binding site" evidence="17">
    <location>
        <position position="99"/>
    </location>
    <ligand>
        <name>Zn(2+)</name>
        <dbReference type="ChEBI" id="CHEBI:29105"/>
    </ligand>
</feature>
<evidence type="ECO:0000256" key="4">
    <source>
        <dbReference type="ARBA" id="ARBA00004496"/>
    </source>
</evidence>
<comment type="subunit">
    <text evidence="6">Monomer.</text>
</comment>
<dbReference type="RefSeq" id="WP_163764594.1">
    <property type="nucleotide sequence ID" value="NZ_JAAGYR010000013.1"/>
</dbReference>
<dbReference type="EMBL" id="JAAGYR010000013">
    <property type="protein sequence ID" value="NEN76091.1"/>
    <property type="molecule type" value="Genomic_DNA"/>
</dbReference>
<dbReference type="Gene3D" id="3.40.50.1000">
    <property type="entry name" value="HAD superfamily/HAD-like"/>
    <property type="match status" value="1"/>
</dbReference>
<dbReference type="PANTHER" id="PTHR42891">
    <property type="entry name" value="D-GLYCERO-BETA-D-MANNO-HEPTOSE-1,7-BISPHOSPHATE 7-PHOSPHATASE"/>
    <property type="match status" value="1"/>
</dbReference>
<evidence type="ECO:0000313" key="18">
    <source>
        <dbReference type="EMBL" id="NEN76091.1"/>
    </source>
</evidence>
<dbReference type="GO" id="GO:0005737">
    <property type="term" value="C:cytoplasm"/>
    <property type="evidence" value="ECO:0007669"/>
    <property type="project" value="UniProtKB-SubCell"/>
</dbReference>
<dbReference type="Proteomes" id="UP000477651">
    <property type="component" value="Unassembled WGS sequence"/>
</dbReference>
<dbReference type="SUPFAM" id="SSF56784">
    <property type="entry name" value="HAD-like"/>
    <property type="match status" value="1"/>
</dbReference>
<comment type="catalytic activity">
    <reaction evidence="1">
        <text>D-glycero-beta-D-manno-heptose 1,7-bisphosphate + H2O = D-glycero-beta-D-manno-heptose 1-phosphate + phosphate</text>
        <dbReference type="Rhea" id="RHEA:28518"/>
        <dbReference type="ChEBI" id="CHEBI:15377"/>
        <dbReference type="ChEBI" id="CHEBI:43474"/>
        <dbReference type="ChEBI" id="CHEBI:60208"/>
        <dbReference type="ChEBI" id="CHEBI:61593"/>
        <dbReference type="EC" id="3.1.3.82"/>
    </reaction>
</comment>
<evidence type="ECO:0000256" key="9">
    <source>
        <dbReference type="ARBA" id="ARBA00022801"/>
    </source>
</evidence>
<comment type="cofactor">
    <cofactor evidence="3 17">
        <name>Zn(2+)</name>
        <dbReference type="ChEBI" id="CHEBI:29105"/>
    </cofactor>
</comment>
<accession>A0A6L9Y6S8</accession>
<comment type="similarity">
    <text evidence="13 14">Belongs to the gmhB family.</text>
</comment>
<feature type="site" description="Contributes to substrate recognition" evidence="16">
    <location>
        <position position="100"/>
    </location>
</feature>
<feature type="binding site" evidence="17">
    <location>
        <position position="91"/>
    </location>
    <ligand>
        <name>Zn(2+)</name>
        <dbReference type="ChEBI" id="CHEBI:29105"/>
    </ligand>
</feature>
<proteinExistence type="inferred from homology"/>
<dbReference type="GO" id="GO:0046872">
    <property type="term" value="F:metal ion binding"/>
    <property type="evidence" value="ECO:0007669"/>
    <property type="project" value="UniProtKB-KW"/>
</dbReference>
<feature type="binding site" evidence="17">
    <location>
        <position position="7"/>
    </location>
    <ligand>
        <name>Mg(2+)</name>
        <dbReference type="ChEBI" id="CHEBI:18420"/>
    </ligand>
</feature>
<dbReference type="InterPro" id="IPR006543">
    <property type="entry name" value="Histidinol-phos"/>
</dbReference>
<name>A0A6L9Y6S8_9BURK</name>
<dbReference type="GO" id="GO:0034200">
    <property type="term" value="F:D-glycero-beta-D-manno-heptose 1,7-bisphosphate 7-phosphatase activity"/>
    <property type="evidence" value="ECO:0007669"/>
    <property type="project" value="UniProtKB-EC"/>
</dbReference>
<evidence type="ECO:0000256" key="14">
    <source>
        <dbReference type="PIRNR" id="PIRNR004682"/>
    </source>
</evidence>
<feature type="binding site" evidence="17">
    <location>
        <position position="127"/>
    </location>
    <ligand>
        <name>Mg(2+)</name>
        <dbReference type="ChEBI" id="CHEBI:18420"/>
    </ligand>
</feature>
<dbReference type="FunFam" id="3.40.50.1000:FF:000168">
    <property type="entry name" value="D,D-heptose 1,7-bisphosphate phosphatase"/>
    <property type="match status" value="1"/>
</dbReference>
<dbReference type="Pfam" id="PF00702">
    <property type="entry name" value="Hydrolase"/>
    <property type="match status" value="1"/>
</dbReference>
<evidence type="ECO:0000256" key="8">
    <source>
        <dbReference type="ARBA" id="ARBA00022723"/>
    </source>
</evidence>
<comment type="pathway">
    <text evidence="5">Nucleotide-sugar biosynthesis; ADP-L-glycero-beta-D-manno-heptose biosynthesis; ADP-L-glycero-beta-D-manno-heptose from D-glycero-beta-D-manno-heptose 7-phosphate: step 2/4.</text>
</comment>
<comment type="caution">
    <text evidence="18">The sequence shown here is derived from an EMBL/GenBank/DDBJ whole genome shotgun (WGS) entry which is preliminary data.</text>
</comment>
<feature type="active site" description="Nucleophile" evidence="15">
    <location>
        <position position="7"/>
    </location>
</feature>
<keyword evidence="19" id="KW-1185">Reference proteome</keyword>
<feature type="site" description="Stabilizes the phosphoryl group" evidence="16">
    <location>
        <position position="50"/>
    </location>
</feature>
<evidence type="ECO:0000256" key="2">
    <source>
        <dbReference type="ARBA" id="ARBA00001946"/>
    </source>
</evidence>
<evidence type="ECO:0000256" key="1">
    <source>
        <dbReference type="ARBA" id="ARBA00001226"/>
    </source>
</evidence>
<evidence type="ECO:0000256" key="12">
    <source>
        <dbReference type="ARBA" id="ARBA00023277"/>
    </source>
</evidence>
<dbReference type="InterPro" id="IPR036412">
    <property type="entry name" value="HAD-like_sf"/>
</dbReference>
<evidence type="ECO:0000256" key="16">
    <source>
        <dbReference type="PIRSR" id="PIRSR004682-3"/>
    </source>
</evidence>
<reference evidence="18 19" key="1">
    <citation type="submission" date="2020-02" db="EMBL/GenBank/DDBJ databases">
        <title>Pelistega sp. NLN82 were isolated from wild rodents of the Hainan Island.</title>
        <authorList>
            <person name="Niu N."/>
            <person name="Zhou J."/>
        </authorList>
    </citation>
    <scope>NUCLEOTIDE SEQUENCE [LARGE SCALE GENOMIC DNA]</scope>
    <source>
        <strain evidence="18 19">NLN82</strain>
    </source>
</reference>
<evidence type="ECO:0000313" key="19">
    <source>
        <dbReference type="Proteomes" id="UP000477651"/>
    </source>
</evidence>
<keyword evidence="12 14" id="KW-0119">Carbohydrate metabolism</keyword>
<comment type="cofactor">
    <cofactor evidence="2 17">
        <name>Mg(2+)</name>
        <dbReference type="ChEBI" id="CHEBI:18420"/>
    </cofactor>
</comment>
<dbReference type="GO" id="GO:0005975">
    <property type="term" value="P:carbohydrate metabolic process"/>
    <property type="evidence" value="ECO:0007669"/>
    <property type="project" value="InterPro"/>
</dbReference>
<feature type="site" description="Stabilizes the phosphoryl group" evidence="16">
    <location>
        <position position="101"/>
    </location>
</feature>
<evidence type="ECO:0000256" key="6">
    <source>
        <dbReference type="ARBA" id="ARBA00011245"/>
    </source>
</evidence>
<feature type="binding site" evidence="17">
    <location>
        <position position="9"/>
    </location>
    <ligand>
        <name>Mg(2+)</name>
        <dbReference type="ChEBI" id="CHEBI:18420"/>
    </ligand>
</feature>
<dbReference type="CDD" id="cd07503">
    <property type="entry name" value="HAD_HisB-N"/>
    <property type="match status" value="1"/>
</dbReference>
<dbReference type="NCBIfam" id="TIGR01662">
    <property type="entry name" value="HAD-SF-IIIA"/>
    <property type="match status" value="1"/>
</dbReference>
<evidence type="ECO:0000256" key="11">
    <source>
        <dbReference type="ARBA" id="ARBA00022842"/>
    </source>
</evidence>
<organism evidence="18 19">
    <name type="scientific">Pelistega ratti</name>
    <dbReference type="NCBI Taxonomy" id="2652177"/>
    <lineage>
        <taxon>Bacteria</taxon>
        <taxon>Pseudomonadati</taxon>
        <taxon>Pseudomonadota</taxon>
        <taxon>Betaproteobacteria</taxon>
        <taxon>Burkholderiales</taxon>
        <taxon>Alcaligenaceae</taxon>
        <taxon>Pelistega</taxon>
    </lineage>
</organism>
<dbReference type="NCBIfam" id="TIGR01656">
    <property type="entry name" value="Histidinol-ppas"/>
    <property type="match status" value="1"/>
</dbReference>
<dbReference type="EC" id="3.1.3.-" evidence="14"/>
<evidence type="ECO:0000256" key="17">
    <source>
        <dbReference type="PIRSR" id="PIRSR004682-4"/>
    </source>
</evidence>
<dbReference type="PANTHER" id="PTHR42891:SF1">
    <property type="entry name" value="D-GLYCERO-BETA-D-MANNO-HEPTOSE-1,7-BISPHOSPHATE 7-PHOSPHATASE"/>
    <property type="match status" value="1"/>
</dbReference>
<dbReference type="InterPro" id="IPR006549">
    <property type="entry name" value="HAD-SF_hydro_IIIA"/>
</dbReference>
<protein>
    <recommendedName>
        <fullName evidence="14">D,D-heptose 1,7-bisphosphate phosphatase</fullName>
        <ecNumber evidence="14">3.1.3.-</ecNumber>
    </recommendedName>
</protein>
<dbReference type="PIRSF" id="PIRSF004682">
    <property type="entry name" value="GmhB"/>
    <property type="match status" value="1"/>
</dbReference>
<evidence type="ECO:0000256" key="3">
    <source>
        <dbReference type="ARBA" id="ARBA00001947"/>
    </source>
</evidence>
<keyword evidence="9 14" id="KW-0378">Hydrolase</keyword>
<gene>
    <name evidence="18" type="primary">gmhB</name>
    <name evidence="18" type="ORF">F9B74_07120</name>
</gene>
<keyword evidence="7 14" id="KW-0963">Cytoplasm</keyword>
<dbReference type="InterPro" id="IPR023214">
    <property type="entry name" value="HAD_sf"/>
</dbReference>
<sequence length="180" mass="19817">MKLIILDRDGVINHESAEFVKSADEWIPLEGSIEAIAQLYHAGYKIVVATNQSGLGRGLFDIHALHAMHKKLQQLLQEKGAMIDAFFICPHHPDDNCTCRKPLPGMFNDIKERYGIQQAGEFFAVGDSLRDLQAASAAGFKPWLVLTGNGRKTHQKGELPIGTVISPDLSSVVKLLLEES</sequence>
<feature type="binding site" evidence="17">
    <location>
        <position position="97"/>
    </location>
    <ligand>
        <name>Zn(2+)</name>
        <dbReference type="ChEBI" id="CHEBI:29105"/>
    </ligand>
</feature>
<feature type="binding site" evidence="17">
    <location>
        <position position="89"/>
    </location>
    <ligand>
        <name>Zn(2+)</name>
        <dbReference type="ChEBI" id="CHEBI:29105"/>
    </ligand>
</feature>
<keyword evidence="10 17" id="KW-0862">Zinc</keyword>
<dbReference type="NCBIfam" id="NF006506">
    <property type="entry name" value="PRK08942.1"/>
    <property type="match status" value="1"/>
</dbReference>
<evidence type="ECO:0000256" key="10">
    <source>
        <dbReference type="ARBA" id="ARBA00022833"/>
    </source>
</evidence>
<evidence type="ECO:0000256" key="5">
    <source>
        <dbReference type="ARBA" id="ARBA00004708"/>
    </source>
</evidence>
<dbReference type="AlphaFoldDB" id="A0A6L9Y6S8"/>
<dbReference type="InterPro" id="IPR004446">
    <property type="entry name" value="Heptose_bisP_phosphatase"/>
</dbReference>
<evidence type="ECO:0000256" key="7">
    <source>
        <dbReference type="ARBA" id="ARBA00022490"/>
    </source>
</evidence>
<keyword evidence="11 17" id="KW-0460">Magnesium</keyword>
<evidence type="ECO:0000256" key="13">
    <source>
        <dbReference type="ARBA" id="ARBA00061616"/>
    </source>
</evidence>
<keyword evidence="8 17" id="KW-0479">Metal-binding</keyword>
<comment type="subcellular location">
    <subcellularLocation>
        <location evidence="4 14">Cytoplasm</location>
    </subcellularLocation>
</comment>